<feature type="region of interest" description="Disordered" evidence="1">
    <location>
        <begin position="1"/>
        <end position="46"/>
    </location>
</feature>
<proteinExistence type="predicted"/>
<accession>A0ABP0VNU8</accession>
<evidence type="ECO:0000313" key="2">
    <source>
        <dbReference type="EMBL" id="CAK9255536.1"/>
    </source>
</evidence>
<dbReference type="EMBL" id="OZ020096">
    <property type="protein sequence ID" value="CAK9255536.1"/>
    <property type="molecule type" value="Genomic_DNA"/>
</dbReference>
<protein>
    <submittedName>
        <fullName evidence="2">Uncharacterized protein</fullName>
    </submittedName>
</protein>
<name>A0ABP0VNU8_9BRYO</name>
<keyword evidence="3" id="KW-1185">Reference proteome</keyword>
<gene>
    <name evidence="2" type="ORF">CSSPJE1EN1_LOCUS1014</name>
</gene>
<dbReference type="Proteomes" id="UP001497444">
    <property type="component" value="Chromosome 1"/>
</dbReference>
<feature type="compositionally biased region" description="Acidic residues" evidence="1">
    <location>
        <begin position="16"/>
        <end position="39"/>
    </location>
</feature>
<organism evidence="2 3">
    <name type="scientific">Sphagnum jensenii</name>
    <dbReference type="NCBI Taxonomy" id="128206"/>
    <lineage>
        <taxon>Eukaryota</taxon>
        <taxon>Viridiplantae</taxon>
        <taxon>Streptophyta</taxon>
        <taxon>Embryophyta</taxon>
        <taxon>Bryophyta</taxon>
        <taxon>Sphagnophytina</taxon>
        <taxon>Sphagnopsida</taxon>
        <taxon>Sphagnales</taxon>
        <taxon>Sphagnaceae</taxon>
        <taxon>Sphagnum</taxon>
    </lineage>
</organism>
<feature type="compositionally biased region" description="Basic residues" evidence="1">
    <location>
        <begin position="1"/>
        <end position="12"/>
    </location>
</feature>
<evidence type="ECO:0000313" key="3">
    <source>
        <dbReference type="Proteomes" id="UP001497444"/>
    </source>
</evidence>
<evidence type="ECO:0000256" key="1">
    <source>
        <dbReference type="SAM" id="MobiDB-lite"/>
    </source>
</evidence>
<sequence>MAQLRMKWKRKWAAAEQEEEGNEHDDDAEESLESGEESEPASQRGRKSALYLRSAFQLALFASVGR</sequence>
<reference evidence="2 3" key="1">
    <citation type="submission" date="2024-02" db="EMBL/GenBank/DDBJ databases">
        <authorList>
            <consortium name="ELIXIR-Norway"/>
            <consortium name="Elixir Norway"/>
        </authorList>
    </citation>
    <scope>NUCLEOTIDE SEQUENCE [LARGE SCALE GENOMIC DNA]</scope>
</reference>